<dbReference type="EMBL" id="CAADFP010000067">
    <property type="protein sequence ID" value="VFK28524.1"/>
    <property type="molecule type" value="Genomic_DNA"/>
</dbReference>
<accession>A0A450XGZ7</accession>
<evidence type="ECO:0000313" key="1">
    <source>
        <dbReference type="EMBL" id="VFK28524.1"/>
    </source>
</evidence>
<dbReference type="AlphaFoldDB" id="A0A450XGZ7"/>
<reference evidence="1" key="1">
    <citation type="submission" date="2019-02" db="EMBL/GenBank/DDBJ databases">
        <authorList>
            <person name="Gruber-Vodicka R. H."/>
            <person name="Seah K. B. B."/>
        </authorList>
    </citation>
    <scope>NUCLEOTIDE SEQUENCE</scope>
    <source>
        <strain evidence="1">BECK_S426</strain>
    </source>
</reference>
<proteinExistence type="predicted"/>
<name>A0A450XGZ7_9GAMM</name>
<gene>
    <name evidence="1" type="ORF">BECKLPF1236C_GA0070990_1006713</name>
</gene>
<sequence length="63" mass="7405">MMNMLALRQRIERGVRFLAYADLLKPSFFRTLWSFAIHGYRFVCRAVMNINPNASRSAMFFIG</sequence>
<organism evidence="1">
    <name type="scientific">Candidatus Kentrum sp. LPFa</name>
    <dbReference type="NCBI Taxonomy" id="2126335"/>
    <lineage>
        <taxon>Bacteria</taxon>
        <taxon>Pseudomonadati</taxon>
        <taxon>Pseudomonadota</taxon>
        <taxon>Gammaproteobacteria</taxon>
        <taxon>Candidatus Kentrum</taxon>
    </lineage>
</organism>
<protein>
    <submittedName>
        <fullName evidence="1">Uncharacterized protein</fullName>
    </submittedName>
</protein>